<dbReference type="PANTHER" id="PTHR10000:SF8">
    <property type="entry name" value="HAD SUPERFAMILY HYDROLASE-LIKE, TYPE 3"/>
    <property type="match status" value="1"/>
</dbReference>
<reference evidence="1 2" key="1">
    <citation type="journal article" date="2012" name="J. Bacteriol.">
        <title>Complete genome sequence of Mycoplasma wenyonii strain Massachusetts.</title>
        <authorList>
            <person name="Dos Santos A.P."/>
            <person name="Guimaraes A.M."/>
            <person name="do Nascimento N.C."/>
            <person name="Sanmiguel P.J."/>
            <person name="Messick J.B."/>
        </authorList>
    </citation>
    <scope>NUCLEOTIDE SEQUENCE [LARGE SCALE GENOMIC DNA]</scope>
    <source>
        <strain evidence="1 2">Massachusetts</strain>
    </source>
</reference>
<dbReference type="EMBL" id="CP003703">
    <property type="protein sequence ID" value="AFN65329.1"/>
    <property type="molecule type" value="Genomic_DNA"/>
</dbReference>
<dbReference type="STRING" id="1197325.WEN_02730"/>
<dbReference type="KEGG" id="mwe:WEN_02730"/>
<dbReference type="GO" id="GO:0000287">
    <property type="term" value="F:magnesium ion binding"/>
    <property type="evidence" value="ECO:0007669"/>
    <property type="project" value="TreeGrafter"/>
</dbReference>
<accession>I6YM14</accession>
<dbReference type="Pfam" id="PF08282">
    <property type="entry name" value="Hydrolase_3"/>
    <property type="match status" value="1"/>
</dbReference>
<dbReference type="InterPro" id="IPR036412">
    <property type="entry name" value="HAD-like_sf"/>
</dbReference>
<dbReference type="GO" id="GO:0005829">
    <property type="term" value="C:cytosol"/>
    <property type="evidence" value="ECO:0007669"/>
    <property type="project" value="TreeGrafter"/>
</dbReference>
<dbReference type="PANTHER" id="PTHR10000">
    <property type="entry name" value="PHOSPHOSERINE PHOSPHATASE"/>
    <property type="match status" value="1"/>
</dbReference>
<dbReference type="SUPFAM" id="SSF56784">
    <property type="entry name" value="HAD-like"/>
    <property type="match status" value="1"/>
</dbReference>
<dbReference type="AlphaFoldDB" id="I6YM14"/>
<keyword evidence="1" id="KW-0378">Hydrolase</keyword>
<protein>
    <submittedName>
        <fullName evidence="1">HAD superfamily hydrolase Cof</fullName>
    </submittedName>
</protein>
<dbReference type="PATRIC" id="fig|1197325.3.peg.587"/>
<dbReference type="Gene3D" id="3.30.1240.10">
    <property type="match status" value="1"/>
</dbReference>
<evidence type="ECO:0000313" key="1">
    <source>
        <dbReference type="EMBL" id="AFN65329.1"/>
    </source>
</evidence>
<dbReference type="RefSeq" id="WP_014850038.1">
    <property type="nucleotide sequence ID" value="NC_018149.1"/>
</dbReference>
<dbReference type="InterPro" id="IPR006379">
    <property type="entry name" value="HAD-SF_hydro_IIB"/>
</dbReference>
<dbReference type="GO" id="GO:0016791">
    <property type="term" value="F:phosphatase activity"/>
    <property type="evidence" value="ECO:0007669"/>
    <property type="project" value="TreeGrafter"/>
</dbReference>
<name>I6YM14_MYCWM</name>
<organism evidence="1 2">
    <name type="scientific">Mycoplasma wenyonii (strain Massachusetts)</name>
    <name type="common">Eperythrozoon wenyonii</name>
    <dbReference type="NCBI Taxonomy" id="1197325"/>
    <lineage>
        <taxon>Bacteria</taxon>
        <taxon>Bacillati</taxon>
        <taxon>Mycoplasmatota</taxon>
        <taxon>Mollicutes</taxon>
        <taxon>Mycoplasmataceae</taxon>
        <taxon>Mycoplasma</taxon>
    </lineage>
</organism>
<proteinExistence type="predicted"/>
<dbReference type="InterPro" id="IPR023214">
    <property type="entry name" value="HAD_sf"/>
</dbReference>
<keyword evidence="2" id="KW-1185">Reference proteome</keyword>
<dbReference type="Gene3D" id="3.40.50.1000">
    <property type="entry name" value="HAD superfamily/HAD-like"/>
    <property type="match status" value="1"/>
</dbReference>
<evidence type="ECO:0000313" key="2">
    <source>
        <dbReference type="Proteomes" id="UP000009005"/>
    </source>
</evidence>
<sequence>MSNYKYIVISDLDGTLCNSREILSEQTKEYIVKFQEEHPEVLVTFCTGRPWAEAKDIYEQLQLKSYIACLNGSYIYNPHTKHLITSFLSTKFLSYLLSFPSTLSNLVKGALITDKLLLPLESDLPKATLQALEKSESNLVGVKLFYKESDWGVVSELIAWIKKFSPAPRVSIFFYPGLLNIELQSSQLDKSSFVQFISNYVGVEYKNILTFGDNHNDIPMMKGGVRGYALSNALFLLKQEASVISKYSNDEDGVIKELTSFFADKTN</sequence>
<dbReference type="OrthoDB" id="9781413at2"/>
<dbReference type="HOGENOM" id="CLU_044146_1_1_14"/>
<dbReference type="Proteomes" id="UP000009005">
    <property type="component" value="Chromosome"/>
</dbReference>
<gene>
    <name evidence="1" type="ordered locus">WEN_02730</name>
</gene>
<dbReference type="NCBIfam" id="TIGR01484">
    <property type="entry name" value="HAD-SF-IIB"/>
    <property type="match status" value="1"/>
</dbReference>